<protein>
    <submittedName>
        <fullName evidence="1">Uncharacterized protein</fullName>
    </submittedName>
</protein>
<sequence length="32" mass="3587">MGGTYAGIKQKYELIADRLKMGGNICREKTKI</sequence>
<evidence type="ECO:0000313" key="1">
    <source>
        <dbReference type="EMBL" id="DAD98154.1"/>
    </source>
</evidence>
<dbReference type="EMBL" id="BK015254">
    <property type="protein sequence ID" value="DAD98154.1"/>
    <property type="molecule type" value="Genomic_DNA"/>
</dbReference>
<name>A0A8S5NVC5_9CAUD</name>
<organism evidence="1">
    <name type="scientific">Myoviridae sp. cthRr4</name>
    <dbReference type="NCBI Taxonomy" id="2825152"/>
    <lineage>
        <taxon>Viruses</taxon>
        <taxon>Duplodnaviria</taxon>
        <taxon>Heunggongvirae</taxon>
        <taxon>Uroviricota</taxon>
        <taxon>Caudoviricetes</taxon>
    </lineage>
</organism>
<proteinExistence type="predicted"/>
<reference evidence="1" key="1">
    <citation type="journal article" date="2021" name="Proc. Natl. Acad. Sci. U.S.A.">
        <title>A Catalog of Tens of Thousands of Viruses from Human Metagenomes Reveals Hidden Associations with Chronic Diseases.</title>
        <authorList>
            <person name="Tisza M.J."/>
            <person name="Buck C.B."/>
        </authorList>
    </citation>
    <scope>NUCLEOTIDE SEQUENCE</scope>
    <source>
        <strain evidence="1">CthRr4</strain>
    </source>
</reference>
<accession>A0A8S5NVC5</accession>